<evidence type="ECO:0000256" key="1">
    <source>
        <dbReference type="ARBA" id="ARBA00001933"/>
    </source>
</evidence>
<dbReference type="InterPro" id="IPR015422">
    <property type="entry name" value="PyrdxlP-dep_Trfase_small"/>
</dbReference>
<evidence type="ECO:0000256" key="3">
    <source>
        <dbReference type="ARBA" id="ARBA00004991"/>
    </source>
</evidence>
<comment type="cofactor">
    <cofactor evidence="1">
        <name>pyridoxal 5'-phosphate</name>
        <dbReference type="ChEBI" id="CHEBI:597326"/>
    </cofactor>
</comment>
<dbReference type="InterPro" id="IPR015421">
    <property type="entry name" value="PyrdxlP-dep_Trfase_major"/>
</dbReference>
<evidence type="ECO:0000313" key="14">
    <source>
        <dbReference type="Proteomes" id="UP000265515"/>
    </source>
</evidence>
<comment type="caution">
    <text evidence="13">The sequence shown here is derived from an EMBL/GenBank/DDBJ whole genome shotgun (WGS) entry which is preliminary data.</text>
</comment>
<dbReference type="InterPro" id="IPR015424">
    <property type="entry name" value="PyrdxlP-dep_Trfase"/>
</dbReference>
<dbReference type="OMA" id="LTKYGCG"/>
<evidence type="ECO:0000256" key="7">
    <source>
        <dbReference type="ARBA" id="ARBA00022898"/>
    </source>
</evidence>
<sequence length="482" mass="53410">MASLLTTASWPPTLESWKLALESLFLNIITDGHLLVETLLVVVIVALLLQKSYQPQKRPLSEAEIDQLCEEWEPEPLHPPLTEIMKTFKEPVLESAAGPHTVVNGKDVINLTSFNFLGLIGNEEMQRVSRAAIEKYGVGACGPRGFYGTIDVHVEFEERVARFMGTEDCILYSYGLATAPSTIPAFCKRGDIIICDEAAHWGIQNGIHLSRSTVAWFKHNDMDDLEAKLKAVKEEDVRKKRRKVVNRRFIIVEAICQNTGFVTPMDKIMELKKKYHFRVIVDESLSLGVMGKTGRGCTEHFNIPVQDVDMIIAGMGFAFASIGGFCCGSHKVVDHQRLMGAGYCFSAALPPYLASNAIAAIDQLEMYPSLLTKLQDNVRLLRKALQDTPGMVVGSNENSPVIHMYLKNSTNSFGGDFMVLQKIVEKMLDDKSVLLTCTKRMPLDRVRWPASIRIAVSAGHNDKDLLAAAESLKVVAASVLES</sequence>
<dbReference type="GO" id="GO:0005783">
    <property type="term" value="C:endoplasmic reticulum"/>
    <property type="evidence" value="ECO:0007669"/>
    <property type="project" value="EnsemblPlants"/>
</dbReference>
<keyword evidence="6" id="KW-0808">Transferase</keyword>
<evidence type="ECO:0000256" key="11">
    <source>
        <dbReference type="ARBA" id="ARBA00048528"/>
    </source>
</evidence>
<dbReference type="STRING" id="69332.A0A388L185"/>
<keyword evidence="10" id="KW-0012">Acyltransferase</keyword>
<dbReference type="Gene3D" id="3.40.640.10">
    <property type="entry name" value="Type I PLP-dependent aspartate aminotransferase-like (Major domain)"/>
    <property type="match status" value="1"/>
</dbReference>
<gene>
    <name evidence="13" type="ORF">CBR_g21746</name>
</gene>
<dbReference type="GO" id="GO:0004758">
    <property type="term" value="F:serine C-palmitoyltransferase activity"/>
    <property type="evidence" value="ECO:0007669"/>
    <property type="project" value="UniProtKB-EC"/>
</dbReference>
<keyword evidence="7" id="KW-0663">Pyridoxal phosphate</keyword>
<evidence type="ECO:0000259" key="12">
    <source>
        <dbReference type="Pfam" id="PF00155"/>
    </source>
</evidence>
<dbReference type="FunFam" id="3.40.640.10:FF:000049">
    <property type="entry name" value="serine palmitoyltransferase 1 isoform X1"/>
    <property type="match status" value="1"/>
</dbReference>
<evidence type="ECO:0000256" key="10">
    <source>
        <dbReference type="ARBA" id="ARBA00023315"/>
    </source>
</evidence>
<dbReference type="PANTHER" id="PTHR13693:SF2">
    <property type="entry name" value="SERINE PALMITOYLTRANSFERASE 1"/>
    <property type="match status" value="1"/>
</dbReference>
<dbReference type="GO" id="GO:0046513">
    <property type="term" value="P:ceramide biosynthetic process"/>
    <property type="evidence" value="ECO:0007669"/>
    <property type="project" value="TreeGrafter"/>
</dbReference>
<keyword evidence="9" id="KW-0443">Lipid metabolism</keyword>
<proteinExistence type="inferred from homology"/>
<dbReference type="Proteomes" id="UP000265515">
    <property type="component" value="Unassembled WGS sequence"/>
</dbReference>
<comment type="pathway">
    <text evidence="3">Sphingolipid metabolism.</text>
</comment>
<dbReference type="GO" id="GO:0009825">
    <property type="term" value="P:multidimensional cell growth"/>
    <property type="evidence" value="ECO:0007669"/>
    <property type="project" value="EnsemblPlants"/>
</dbReference>
<dbReference type="Gramene" id="GBG76086">
    <property type="protein sequence ID" value="GBG76086"/>
    <property type="gene ID" value="CBR_g21746"/>
</dbReference>
<comment type="similarity">
    <text evidence="4">Belongs to the class-II pyridoxal-phosphate-dependent aminotransferase family.</text>
</comment>
<name>A0A388L185_CHABU</name>
<dbReference type="GO" id="GO:0016020">
    <property type="term" value="C:membrane"/>
    <property type="evidence" value="ECO:0007669"/>
    <property type="project" value="GOC"/>
</dbReference>
<evidence type="ECO:0000256" key="8">
    <source>
        <dbReference type="ARBA" id="ARBA00022919"/>
    </source>
</evidence>
<evidence type="ECO:0000256" key="5">
    <source>
        <dbReference type="ARBA" id="ARBA00013220"/>
    </source>
</evidence>
<dbReference type="GO" id="GO:0046512">
    <property type="term" value="P:sphingosine biosynthetic process"/>
    <property type="evidence" value="ECO:0007669"/>
    <property type="project" value="TreeGrafter"/>
</dbReference>
<dbReference type="Gene3D" id="3.90.1150.10">
    <property type="entry name" value="Aspartate Aminotransferase, domain 1"/>
    <property type="match status" value="1"/>
</dbReference>
<comment type="catalytic activity">
    <reaction evidence="11">
        <text>L-serine + hexadecanoyl-CoA + H(+) = 3-oxosphinganine + CO2 + CoA</text>
        <dbReference type="Rhea" id="RHEA:14761"/>
        <dbReference type="ChEBI" id="CHEBI:15378"/>
        <dbReference type="ChEBI" id="CHEBI:16526"/>
        <dbReference type="ChEBI" id="CHEBI:33384"/>
        <dbReference type="ChEBI" id="CHEBI:57287"/>
        <dbReference type="ChEBI" id="CHEBI:57379"/>
        <dbReference type="ChEBI" id="CHEBI:58299"/>
        <dbReference type="EC" id="2.3.1.50"/>
    </reaction>
</comment>
<dbReference type="EMBL" id="BFEA01000237">
    <property type="protein sequence ID" value="GBG76086.1"/>
    <property type="molecule type" value="Genomic_DNA"/>
</dbReference>
<dbReference type="PANTHER" id="PTHR13693">
    <property type="entry name" value="CLASS II AMINOTRANSFERASE/8-AMINO-7-OXONONANOATE SYNTHASE"/>
    <property type="match status" value="1"/>
</dbReference>
<keyword evidence="14" id="KW-1185">Reference proteome</keyword>
<protein>
    <recommendedName>
        <fullName evidence="5">serine C-palmitoyltransferase</fullName>
        <ecNumber evidence="5">2.3.1.50</ecNumber>
    </recommendedName>
</protein>
<accession>A0A388L185</accession>
<evidence type="ECO:0000256" key="2">
    <source>
        <dbReference type="ARBA" id="ARBA00004760"/>
    </source>
</evidence>
<dbReference type="OrthoDB" id="3168162at2759"/>
<reference evidence="13 14" key="1">
    <citation type="journal article" date="2018" name="Cell">
        <title>The Chara Genome: Secondary Complexity and Implications for Plant Terrestrialization.</title>
        <authorList>
            <person name="Nishiyama T."/>
            <person name="Sakayama H."/>
            <person name="Vries J.D."/>
            <person name="Buschmann H."/>
            <person name="Saint-Marcoux D."/>
            <person name="Ullrich K.K."/>
            <person name="Haas F.B."/>
            <person name="Vanderstraeten L."/>
            <person name="Becker D."/>
            <person name="Lang D."/>
            <person name="Vosolsobe S."/>
            <person name="Rombauts S."/>
            <person name="Wilhelmsson P.K.I."/>
            <person name="Janitza P."/>
            <person name="Kern R."/>
            <person name="Heyl A."/>
            <person name="Rumpler F."/>
            <person name="Villalobos L.I.A.C."/>
            <person name="Clay J.M."/>
            <person name="Skokan R."/>
            <person name="Toyoda A."/>
            <person name="Suzuki Y."/>
            <person name="Kagoshima H."/>
            <person name="Schijlen E."/>
            <person name="Tajeshwar N."/>
            <person name="Catarino B."/>
            <person name="Hetherington A.J."/>
            <person name="Saltykova A."/>
            <person name="Bonnot C."/>
            <person name="Breuninger H."/>
            <person name="Symeonidi A."/>
            <person name="Radhakrishnan G.V."/>
            <person name="Van Nieuwerburgh F."/>
            <person name="Deforce D."/>
            <person name="Chang C."/>
            <person name="Karol K.G."/>
            <person name="Hedrich R."/>
            <person name="Ulvskov P."/>
            <person name="Glockner G."/>
            <person name="Delwiche C.F."/>
            <person name="Petrasek J."/>
            <person name="Van de Peer Y."/>
            <person name="Friml J."/>
            <person name="Beilby M."/>
            <person name="Dolan L."/>
            <person name="Kohara Y."/>
            <person name="Sugano S."/>
            <person name="Fujiyama A."/>
            <person name="Delaux P.-M."/>
            <person name="Quint M."/>
            <person name="TheiBen G."/>
            <person name="Hagemann M."/>
            <person name="Harholt J."/>
            <person name="Dunand C."/>
            <person name="Zachgo S."/>
            <person name="Langdale J."/>
            <person name="Maumus F."/>
            <person name="Straeten D.V.D."/>
            <person name="Gould S.B."/>
            <person name="Rensing S.A."/>
        </authorList>
    </citation>
    <scope>NUCLEOTIDE SEQUENCE [LARGE SCALE GENOMIC DNA]</scope>
    <source>
        <strain evidence="13 14">S276</strain>
    </source>
</reference>
<dbReference type="GO" id="GO:0030170">
    <property type="term" value="F:pyridoxal phosphate binding"/>
    <property type="evidence" value="ECO:0007669"/>
    <property type="project" value="InterPro"/>
</dbReference>
<evidence type="ECO:0000313" key="13">
    <source>
        <dbReference type="EMBL" id="GBG76086.1"/>
    </source>
</evidence>
<organism evidence="13 14">
    <name type="scientific">Chara braunii</name>
    <name type="common">Braun's stonewort</name>
    <dbReference type="NCBI Taxonomy" id="69332"/>
    <lineage>
        <taxon>Eukaryota</taxon>
        <taxon>Viridiplantae</taxon>
        <taxon>Streptophyta</taxon>
        <taxon>Charophyceae</taxon>
        <taxon>Charales</taxon>
        <taxon>Characeae</taxon>
        <taxon>Chara</taxon>
    </lineage>
</organism>
<dbReference type="GO" id="GO:0043067">
    <property type="term" value="P:regulation of programmed cell death"/>
    <property type="evidence" value="ECO:0007669"/>
    <property type="project" value="EnsemblPlants"/>
</dbReference>
<feature type="domain" description="Aminotransferase class I/classII large" evidence="12">
    <location>
        <begin position="106"/>
        <end position="472"/>
    </location>
</feature>
<dbReference type="InterPro" id="IPR004839">
    <property type="entry name" value="Aminotransferase_I/II_large"/>
</dbReference>
<comment type="pathway">
    <text evidence="2">Lipid metabolism; sphingolipid metabolism.</text>
</comment>
<evidence type="ECO:0000256" key="9">
    <source>
        <dbReference type="ARBA" id="ARBA00023098"/>
    </source>
</evidence>
<dbReference type="AlphaFoldDB" id="A0A388L185"/>
<evidence type="ECO:0000256" key="4">
    <source>
        <dbReference type="ARBA" id="ARBA00008392"/>
    </source>
</evidence>
<dbReference type="EC" id="2.3.1.50" evidence="5"/>
<keyword evidence="8" id="KW-0746">Sphingolipid metabolism</keyword>
<dbReference type="InterPro" id="IPR050087">
    <property type="entry name" value="AON_synthase_class-II"/>
</dbReference>
<dbReference type="Pfam" id="PF00155">
    <property type="entry name" value="Aminotran_1_2"/>
    <property type="match status" value="1"/>
</dbReference>
<evidence type="ECO:0000256" key="6">
    <source>
        <dbReference type="ARBA" id="ARBA00022679"/>
    </source>
</evidence>
<dbReference type="SUPFAM" id="SSF53383">
    <property type="entry name" value="PLP-dependent transferases"/>
    <property type="match status" value="1"/>
</dbReference>